<reference evidence="11 12" key="1">
    <citation type="submission" date="2014-04" db="EMBL/GenBank/DDBJ databases">
        <title>Evolutionary Origins and Diversification of the Mycorrhizal Mutualists.</title>
        <authorList>
            <consortium name="DOE Joint Genome Institute"/>
            <consortium name="Mycorrhizal Genomics Consortium"/>
            <person name="Kohler A."/>
            <person name="Kuo A."/>
            <person name="Nagy L.G."/>
            <person name="Floudas D."/>
            <person name="Copeland A."/>
            <person name="Barry K.W."/>
            <person name="Cichocki N."/>
            <person name="Veneault-Fourrey C."/>
            <person name="LaButti K."/>
            <person name="Lindquist E.A."/>
            <person name="Lipzen A."/>
            <person name="Lundell T."/>
            <person name="Morin E."/>
            <person name="Murat C."/>
            <person name="Riley R."/>
            <person name="Ohm R."/>
            <person name="Sun H."/>
            <person name="Tunlid A."/>
            <person name="Henrissat B."/>
            <person name="Grigoriev I.V."/>
            <person name="Hibbett D.S."/>
            <person name="Martin F."/>
        </authorList>
    </citation>
    <scope>NUCLEOTIDE SEQUENCE [LARGE SCALE GENOMIC DNA]</scope>
    <source>
        <strain evidence="11 12">Koide BX008</strain>
    </source>
</reference>
<dbReference type="STRING" id="946122.A0A0C2X7Q0"/>
<organism evidence="11 12">
    <name type="scientific">Amanita muscaria (strain Koide BX008)</name>
    <dbReference type="NCBI Taxonomy" id="946122"/>
    <lineage>
        <taxon>Eukaryota</taxon>
        <taxon>Fungi</taxon>
        <taxon>Dikarya</taxon>
        <taxon>Basidiomycota</taxon>
        <taxon>Agaricomycotina</taxon>
        <taxon>Agaricomycetes</taxon>
        <taxon>Agaricomycetidae</taxon>
        <taxon>Agaricales</taxon>
        <taxon>Pluteineae</taxon>
        <taxon>Amanitaceae</taxon>
        <taxon>Amanita</taxon>
    </lineage>
</organism>
<evidence type="ECO:0000256" key="3">
    <source>
        <dbReference type="ARBA" id="ARBA00022448"/>
    </source>
</evidence>
<dbReference type="PRINTS" id="PR00783">
    <property type="entry name" value="MINTRINSICP"/>
</dbReference>
<evidence type="ECO:0000256" key="4">
    <source>
        <dbReference type="ARBA" id="ARBA00022692"/>
    </source>
</evidence>
<evidence type="ECO:0000256" key="9">
    <source>
        <dbReference type="RuleBase" id="RU000477"/>
    </source>
</evidence>
<keyword evidence="6 10" id="KW-1133">Transmembrane helix</keyword>
<comment type="similarity">
    <text evidence="2 9">Belongs to the MIP/aquaporin (TC 1.A.8) family.</text>
</comment>
<dbReference type="Proteomes" id="UP000054549">
    <property type="component" value="Unassembled WGS sequence"/>
</dbReference>
<dbReference type="GO" id="GO:0005886">
    <property type="term" value="C:plasma membrane"/>
    <property type="evidence" value="ECO:0007669"/>
    <property type="project" value="TreeGrafter"/>
</dbReference>
<dbReference type="Pfam" id="PF00230">
    <property type="entry name" value="MIP"/>
    <property type="match status" value="1"/>
</dbReference>
<dbReference type="InterPro" id="IPR023271">
    <property type="entry name" value="Aquaporin-like"/>
</dbReference>
<dbReference type="FunFam" id="1.20.1080.10:FF:000027">
    <property type="entry name" value="MIP aquaporin"/>
    <property type="match status" value="1"/>
</dbReference>
<evidence type="ECO:0000256" key="5">
    <source>
        <dbReference type="ARBA" id="ARBA00022737"/>
    </source>
</evidence>
<dbReference type="PANTHER" id="PTHR43829:SF9">
    <property type="entry name" value="AQUAPORIN-9"/>
    <property type="match status" value="1"/>
</dbReference>
<feature type="transmembrane region" description="Helical" evidence="10">
    <location>
        <begin position="159"/>
        <end position="183"/>
    </location>
</feature>
<evidence type="ECO:0000256" key="2">
    <source>
        <dbReference type="ARBA" id="ARBA00006175"/>
    </source>
</evidence>
<keyword evidence="7 10" id="KW-0472">Membrane</keyword>
<dbReference type="SUPFAM" id="SSF81338">
    <property type="entry name" value="Aquaporin-like"/>
    <property type="match status" value="1"/>
</dbReference>
<dbReference type="InterPro" id="IPR022357">
    <property type="entry name" value="MIP_CS"/>
</dbReference>
<gene>
    <name evidence="11" type="ORF">M378DRAFT_538144</name>
</gene>
<sequence>MPSHVSFDERPSGNGWSGFRTTIREPFAEFLGTTILTLIGLGVNCQSALSSNTQVASAPKGDWATVSLGWSAGAALGFWVASGISGGHINPAVTLALATFRGFPWKRVPAYIIAQLLGGIAGGALVYANYIQAIDIVEGGRTIRTLNTASLFAIYPLEYMTGFSAFFSEMLCTSILMIGILAMLDKENAGPPKGLAPLVVFITVMAISMALGMQTGFGMNPAHDLGPRIVTSIVGYGGAVFNFRSQYWFWGEIIAPILGAQAGTLIYDALIYTGKESVVNKSFFDTKPIVDTEAPVDTYHTKPSEVDTKLSESSVAKEIAMFGDSHSEHKWPGRNSIILTLERHE</sequence>
<keyword evidence="12" id="KW-1185">Reference proteome</keyword>
<name>A0A0C2X7Q0_AMAMK</name>
<keyword evidence="4 9" id="KW-0812">Transmembrane</keyword>
<feature type="transmembrane region" description="Helical" evidence="10">
    <location>
        <begin position="195"/>
        <end position="213"/>
    </location>
</feature>
<evidence type="ECO:0008006" key="13">
    <source>
        <dbReference type="Google" id="ProtNLM"/>
    </source>
</evidence>
<evidence type="ECO:0000256" key="10">
    <source>
        <dbReference type="SAM" id="Phobius"/>
    </source>
</evidence>
<dbReference type="InterPro" id="IPR050363">
    <property type="entry name" value="MIP/Aquaporin"/>
</dbReference>
<evidence type="ECO:0000256" key="6">
    <source>
        <dbReference type="ARBA" id="ARBA00022989"/>
    </source>
</evidence>
<dbReference type="GO" id="GO:0015250">
    <property type="term" value="F:water channel activity"/>
    <property type="evidence" value="ECO:0007669"/>
    <property type="project" value="TreeGrafter"/>
</dbReference>
<dbReference type="EMBL" id="KN818243">
    <property type="protein sequence ID" value="KIL65331.1"/>
    <property type="molecule type" value="Genomic_DNA"/>
</dbReference>
<protein>
    <recommendedName>
        <fullName evidence="13">Aquaporin</fullName>
    </recommendedName>
</protein>
<evidence type="ECO:0000256" key="8">
    <source>
        <dbReference type="ARBA" id="ARBA00034651"/>
    </source>
</evidence>
<dbReference type="InParanoid" id="A0A0C2X7Q0"/>
<dbReference type="GO" id="GO:0015254">
    <property type="term" value="F:glycerol channel activity"/>
    <property type="evidence" value="ECO:0007669"/>
    <property type="project" value="TreeGrafter"/>
</dbReference>
<feature type="transmembrane region" description="Helical" evidence="10">
    <location>
        <begin position="76"/>
        <end position="98"/>
    </location>
</feature>
<dbReference type="PANTHER" id="PTHR43829">
    <property type="entry name" value="AQUAPORIN OR AQUAGLYCEROPORIN RELATED"/>
    <property type="match status" value="1"/>
</dbReference>
<comment type="catalytic activity">
    <reaction evidence="8">
        <text>H2O(in) = H2O(out)</text>
        <dbReference type="Rhea" id="RHEA:29667"/>
        <dbReference type="ChEBI" id="CHEBI:15377"/>
    </reaction>
</comment>
<dbReference type="NCBIfam" id="TIGR00861">
    <property type="entry name" value="MIP"/>
    <property type="match status" value="1"/>
</dbReference>
<dbReference type="OrthoDB" id="3222at2759"/>
<keyword evidence="3 9" id="KW-0813">Transport</keyword>
<dbReference type="AlphaFoldDB" id="A0A0C2X7Q0"/>
<dbReference type="PROSITE" id="PS00221">
    <property type="entry name" value="MIP"/>
    <property type="match status" value="1"/>
</dbReference>
<evidence type="ECO:0000313" key="12">
    <source>
        <dbReference type="Proteomes" id="UP000054549"/>
    </source>
</evidence>
<proteinExistence type="inferred from homology"/>
<dbReference type="InterPro" id="IPR000425">
    <property type="entry name" value="MIP"/>
</dbReference>
<dbReference type="Gene3D" id="1.20.1080.10">
    <property type="entry name" value="Glycerol uptake facilitator protein"/>
    <property type="match status" value="1"/>
</dbReference>
<accession>A0A0C2X7Q0</accession>
<comment type="subcellular location">
    <subcellularLocation>
        <location evidence="1">Membrane</location>
        <topology evidence="1">Multi-pass membrane protein</topology>
    </subcellularLocation>
</comment>
<dbReference type="HOGENOM" id="CLU_020019_9_0_1"/>
<evidence type="ECO:0000256" key="7">
    <source>
        <dbReference type="ARBA" id="ARBA00023136"/>
    </source>
</evidence>
<keyword evidence="5" id="KW-0677">Repeat</keyword>
<dbReference type="CDD" id="cd00333">
    <property type="entry name" value="MIP"/>
    <property type="match status" value="1"/>
</dbReference>
<feature type="transmembrane region" description="Helical" evidence="10">
    <location>
        <begin position="110"/>
        <end position="131"/>
    </location>
</feature>
<evidence type="ECO:0000313" key="11">
    <source>
        <dbReference type="EMBL" id="KIL65331.1"/>
    </source>
</evidence>
<evidence type="ECO:0000256" key="1">
    <source>
        <dbReference type="ARBA" id="ARBA00004141"/>
    </source>
</evidence>